<dbReference type="Pfam" id="PF03297">
    <property type="entry name" value="Ribosomal_S25"/>
    <property type="match status" value="1"/>
</dbReference>
<dbReference type="EMBL" id="JBBWWR010000001">
    <property type="protein sequence ID" value="KAK8971346.1"/>
    <property type="molecule type" value="Genomic_DNA"/>
</dbReference>
<accession>A0ABR2N5E6</accession>
<keyword evidence="2 4" id="KW-0689">Ribosomal protein</keyword>
<dbReference type="InterPro" id="IPR007110">
    <property type="entry name" value="Ig-like_dom"/>
</dbReference>
<evidence type="ECO:0000256" key="1">
    <source>
        <dbReference type="ARBA" id="ARBA00009106"/>
    </source>
</evidence>
<evidence type="ECO:0000256" key="3">
    <source>
        <dbReference type="ARBA" id="ARBA00023274"/>
    </source>
</evidence>
<evidence type="ECO:0000313" key="7">
    <source>
        <dbReference type="Proteomes" id="UP001412067"/>
    </source>
</evidence>
<dbReference type="GO" id="GO:0005840">
    <property type="term" value="C:ribosome"/>
    <property type="evidence" value="ECO:0007669"/>
    <property type="project" value="UniProtKB-KW"/>
</dbReference>
<reference evidence="6 7" key="1">
    <citation type="journal article" date="2022" name="Nat. Plants">
        <title>Genomes of leafy and leafless Platanthera orchids illuminate the evolution of mycoheterotrophy.</title>
        <authorList>
            <person name="Li M.H."/>
            <person name="Liu K.W."/>
            <person name="Li Z."/>
            <person name="Lu H.C."/>
            <person name="Ye Q.L."/>
            <person name="Zhang D."/>
            <person name="Wang J.Y."/>
            <person name="Li Y.F."/>
            <person name="Zhong Z.M."/>
            <person name="Liu X."/>
            <person name="Yu X."/>
            <person name="Liu D.K."/>
            <person name="Tu X.D."/>
            <person name="Liu B."/>
            <person name="Hao Y."/>
            <person name="Liao X.Y."/>
            <person name="Jiang Y.T."/>
            <person name="Sun W.H."/>
            <person name="Chen J."/>
            <person name="Chen Y.Q."/>
            <person name="Ai Y."/>
            <person name="Zhai J.W."/>
            <person name="Wu S.S."/>
            <person name="Zhou Z."/>
            <person name="Hsiao Y.Y."/>
            <person name="Wu W.L."/>
            <person name="Chen Y.Y."/>
            <person name="Lin Y.F."/>
            <person name="Hsu J.L."/>
            <person name="Li C.Y."/>
            <person name="Wang Z.W."/>
            <person name="Zhao X."/>
            <person name="Zhong W.Y."/>
            <person name="Ma X.K."/>
            <person name="Ma L."/>
            <person name="Huang J."/>
            <person name="Chen G.Z."/>
            <person name="Huang M.Z."/>
            <person name="Huang L."/>
            <person name="Peng D.H."/>
            <person name="Luo Y.B."/>
            <person name="Zou S.Q."/>
            <person name="Chen S.P."/>
            <person name="Lan S."/>
            <person name="Tsai W.C."/>
            <person name="Van de Peer Y."/>
            <person name="Liu Z.J."/>
        </authorList>
    </citation>
    <scope>NUCLEOTIDE SEQUENCE [LARGE SCALE GENOMIC DNA]</scope>
    <source>
        <strain evidence="6">Lor288</strain>
    </source>
</reference>
<sequence>MLLLLLSDFDVIYSSGTGAKEGEGSTSVFKTRQIWRREAEEEDLVVIVLFFGLQKWSKGKQKEKVNNAVLFDQATYDKMLVEVPKYKMITPSVLSDRLRYLNGDIARAPCAPRGIIPTTTLSWRDDASTARKPLSAMP</sequence>
<dbReference type="Proteomes" id="UP001412067">
    <property type="component" value="Unassembled WGS sequence"/>
</dbReference>
<gene>
    <name evidence="6" type="primary">RPS25D</name>
    <name evidence="6" type="ORF">KSP40_PGU018887</name>
</gene>
<keyword evidence="7" id="KW-1185">Reference proteome</keyword>
<name>A0ABR2N5E6_9ASPA</name>
<keyword evidence="3 4" id="KW-0687">Ribonucleoprotein</keyword>
<organism evidence="6 7">
    <name type="scientific">Platanthera guangdongensis</name>
    <dbReference type="NCBI Taxonomy" id="2320717"/>
    <lineage>
        <taxon>Eukaryota</taxon>
        <taxon>Viridiplantae</taxon>
        <taxon>Streptophyta</taxon>
        <taxon>Embryophyta</taxon>
        <taxon>Tracheophyta</taxon>
        <taxon>Spermatophyta</taxon>
        <taxon>Magnoliopsida</taxon>
        <taxon>Liliopsida</taxon>
        <taxon>Asparagales</taxon>
        <taxon>Orchidaceae</taxon>
        <taxon>Orchidoideae</taxon>
        <taxon>Orchideae</taxon>
        <taxon>Orchidinae</taxon>
        <taxon>Platanthera</taxon>
    </lineage>
</organism>
<evidence type="ECO:0000256" key="4">
    <source>
        <dbReference type="RuleBase" id="RU366057"/>
    </source>
</evidence>
<evidence type="ECO:0000313" key="6">
    <source>
        <dbReference type="EMBL" id="KAK8971346.1"/>
    </source>
</evidence>
<dbReference type="InterPro" id="IPR004977">
    <property type="entry name" value="Ribosomal_eS25"/>
</dbReference>
<evidence type="ECO:0000259" key="5">
    <source>
        <dbReference type="PROSITE" id="PS50835"/>
    </source>
</evidence>
<dbReference type="PANTHER" id="PTHR12850">
    <property type="entry name" value="40S RIBOSOMAL PROTEIN S25"/>
    <property type="match status" value="1"/>
</dbReference>
<evidence type="ECO:0000256" key="2">
    <source>
        <dbReference type="ARBA" id="ARBA00022980"/>
    </source>
</evidence>
<feature type="domain" description="Ig-like" evidence="5">
    <location>
        <begin position="84"/>
        <end position="138"/>
    </location>
</feature>
<protein>
    <recommendedName>
        <fullName evidence="4">40S ribosomal protein S25</fullName>
    </recommendedName>
</protein>
<comment type="similarity">
    <text evidence="1 4">Belongs to the eukaryotic ribosomal protein eS25 family.</text>
</comment>
<dbReference type="Gene3D" id="3.30.63.20">
    <property type="match status" value="1"/>
</dbReference>
<comment type="caution">
    <text evidence="6">The sequence shown here is derived from an EMBL/GenBank/DDBJ whole genome shotgun (WGS) entry which is preliminary data.</text>
</comment>
<proteinExistence type="inferred from homology"/>
<dbReference type="PROSITE" id="PS50835">
    <property type="entry name" value="IG_LIKE"/>
    <property type="match status" value="1"/>
</dbReference>